<dbReference type="Proteomes" id="UP000241986">
    <property type="component" value="Unassembled WGS sequence"/>
</dbReference>
<sequence length="163" mass="18599">MTAGDWKTFNYADYESGLFWLLVESQEVDVDTGDDGRTVGRYTGEVTRAAVLAMVEEGDEGMPYFDPVDRENAQRIDQDCTVTHFAKVVAPALPASEPKKSKLVITPCRNCRQKPEIARSGDEEYPFVLRHKSENVCYHTYKLETYQRTEAECAKQWNEFNKG</sequence>
<organism evidence="1 2">
    <name type="scientific">Aeromonas veronii</name>
    <dbReference type="NCBI Taxonomy" id="654"/>
    <lineage>
        <taxon>Bacteria</taxon>
        <taxon>Pseudomonadati</taxon>
        <taxon>Pseudomonadota</taxon>
        <taxon>Gammaproteobacteria</taxon>
        <taxon>Aeromonadales</taxon>
        <taxon>Aeromonadaceae</taxon>
        <taxon>Aeromonas</taxon>
    </lineage>
</organism>
<dbReference type="AlphaFoldDB" id="A0A2T4MWD2"/>
<evidence type="ECO:0000313" key="1">
    <source>
        <dbReference type="EMBL" id="PTH78882.1"/>
    </source>
</evidence>
<name>A0A2T4MWD2_AERVE</name>
<dbReference type="RefSeq" id="WP_107684507.1">
    <property type="nucleotide sequence ID" value="NZ_PZKL01000045.1"/>
</dbReference>
<gene>
    <name evidence="1" type="ORF">DAA48_20790</name>
</gene>
<evidence type="ECO:0000313" key="2">
    <source>
        <dbReference type="Proteomes" id="UP000241986"/>
    </source>
</evidence>
<dbReference type="EMBL" id="PZKL01000045">
    <property type="protein sequence ID" value="PTH78882.1"/>
    <property type="molecule type" value="Genomic_DNA"/>
</dbReference>
<protein>
    <submittedName>
        <fullName evidence="1">Uncharacterized protein</fullName>
    </submittedName>
</protein>
<accession>A0A2T4MWD2</accession>
<reference evidence="1 2" key="1">
    <citation type="submission" date="2018-03" db="EMBL/GenBank/DDBJ databases">
        <title>Aeromonas veronii whole genome sequencing and analysis.</title>
        <authorList>
            <person name="Xie H."/>
            <person name="Liu T."/>
            <person name="Wang K."/>
        </authorList>
    </citation>
    <scope>NUCLEOTIDE SEQUENCE [LARGE SCALE GENOMIC DNA]</scope>
    <source>
        <strain evidence="1 2">XH.VA.1</strain>
    </source>
</reference>
<proteinExistence type="predicted"/>
<comment type="caution">
    <text evidence="1">The sequence shown here is derived from an EMBL/GenBank/DDBJ whole genome shotgun (WGS) entry which is preliminary data.</text>
</comment>